<dbReference type="EMBL" id="BDQX01000196">
    <property type="protein sequence ID" value="GBG09166.1"/>
    <property type="molecule type" value="Genomic_DNA"/>
</dbReference>
<evidence type="ECO:0000259" key="4">
    <source>
        <dbReference type="PROSITE" id="PS50887"/>
    </source>
</evidence>
<feature type="transmembrane region" description="Helical" evidence="1">
    <location>
        <begin position="177"/>
        <end position="198"/>
    </location>
</feature>
<dbReference type="PANTHER" id="PTHR45138:SF9">
    <property type="entry name" value="DIGUANYLATE CYCLASE DGCM-RELATED"/>
    <property type="match status" value="1"/>
</dbReference>
<dbReference type="Gene3D" id="3.30.70.270">
    <property type="match status" value="1"/>
</dbReference>
<dbReference type="PROSITE" id="PS50887">
    <property type="entry name" value="GGDEF"/>
    <property type="match status" value="1"/>
</dbReference>
<feature type="transmembrane region" description="Helical" evidence="1">
    <location>
        <begin position="210"/>
        <end position="235"/>
    </location>
</feature>
<dbReference type="GO" id="GO:0052621">
    <property type="term" value="F:diguanylate cyclase activity"/>
    <property type="evidence" value="ECO:0007669"/>
    <property type="project" value="TreeGrafter"/>
</dbReference>
<feature type="domain" description="PAC" evidence="3">
    <location>
        <begin position="299"/>
        <end position="353"/>
    </location>
</feature>
<keyword evidence="6" id="KW-1185">Reference proteome</keyword>
<dbReference type="Pfam" id="PF08448">
    <property type="entry name" value="PAS_4"/>
    <property type="match status" value="1"/>
</dbReference>
<dbReference type="InterPro" id="IPR000700">
    <property type="entry name" value="PAS-assoc_C"/>
</dbReference>
<dbReference type="RefSeq" id="WP_108993957.1">
    <property type="nucleotide sequence ID" value="NZ_BDQX01000196.1"/>
</dbReference>
<dbReference type="InterPro" id="IPR031621">
    <property type="entry name" value="HisKA_7TM"/>
</dbReference>
<sequence>MQLDLTPYISLITTSGVLNTFLCLYVFFKKREFPEARLLVWWTALQSVYIFAFAFELASDTLEEIKRWGVVEYIGIAFTPVVGLLLIMRYIDWNISRRTARAMFIIPAITFLLVATNESHHLFYKDVYLRSDTPTPMADIVIGDWYIVHGAYTFGCLFAGAILLLRQWFKTKKTFRIQLLTLLCGQSLPMIGAFLYLIGATPYGADPVPFILSITSALYIWAILSTRLLMIVPIAKENIFESMREGVIVLDRSGRLIDYNKAASRMIPALRRSLLGKRLVDIWENLTGLPHYGLKRPGADETVQELQWESGGVLSIYQAKLSIVRGRGGDVIGDLLMLVDVTEQKRLEEQLRHMAYYDGLTGIYNRTQFIIRAKEQLELSALRERPTSVILFDIDNFKAFNDSYGHETGDDVLRHAAAVCQRELKPDMLFARYGGEEFVVALHGELPESADLIAERLRIALSGNTLDTPAHGSLTVTASFGVASSMDSAASLETLLREADAALYEAKRGGRNRVCRYQGRLAAT</sequence>
<gene>
    <name evidence="5" type="ORF">PAT3040_03799</name>
</gene>
<dbReference type="PROSITE" id="PS50113">
    <property type="entry name" value="PAC"/>
    <property type="match status" value="1"/>
</dbReference>
<dbReference type="GO" id="GO:0043709">
    <property type="term" value="P:cell adhesion involved in single-species biofilm formation"/>
    <property type="evidence" value="ECO:0007669"/>
    <property type="project" value="TreeGrafter"/>
</dbReference>
<dbReference type="InterPro" id="IPR000014">
    <property type="entry name" value="PAS"/>
</dbReference>
<dbReference type="Pfam" id="PF16927">
    <property type="entry name" value="HisKA_7TM"/>
    <property type="match status" value="1"/>
</dbReference>
<feature type="transmembrane region" description="Helical" evidence="1">
    <location>
        <begin position="144"/>
        <end position="165"/>
    </location>
</feature>
<dbReference type="SUPFAM" id="SSF55073">
    <property type="entry name" value="Nucleotide cyclase"/>
    <property type="match status" value="1"/>
</dbReference>
<dbReference type="CDD" id="cd01949">
    <property type="entry name" value="GGDEF"/>
    <property type="match status" value="1"/>
</dbReference>
<dbReference type="InterPro" id="IPR043128">
    <property type="entry name" value="Rev_trsase/Diguanyl_cyclase"/>
</dbReference>
<keyword evidence="1" id="KW-0812">Transmembrane</keyword>
<reference evidence="5 6" key="1">
    <citation type="submission" date="2017-08" db="EMBL/GenBank/DDBJ databases">
        <title>Substantial Increase in Enzyme Production by Combined Drug-Resistance Mutations in Paenibacillus agaridevorans.</title>
        <authorList>
            <person name="Tanaka Y."/>
            <person name="Funane K."/>
            <person name="Hosaka T."/>
            <person name="Shiwa Y."/>
            <person name="Fujita N."/>
            <person name="Miyazaki T."/>
            <person name="Yoshikawa H."/>
            <person name="Murakami K."/>
            <person name="Kasahara K."/>
            <person name="Inaoka T."/>
            <person name="Hiraga Y."/>
            <person name="Ochi K."/>
        </authorList>
    </citation>
    <scope>NUCLEOTIDE SEQUENCE [LARGE SCALE GENOMIC DNA]</scope>
    <source>
        <strain evidence="5 6">T-3040</strain>
    </source>
</reference>
<dbReference type="AlphaFoldDB" id="A0A2R5ER20"/>
<feature type="transmembrane region" description="Helical" evidence="1">
    <location>
        <begin position="103"/>
        <end position="124"/>
    </location>
</feature>
<dbReference type="InterPro" id="IPR029787">
    <property type="entry name" value="Nucleotide_cyclase"/>
</dbReference>
<dbReference type="Gene3D" id="3.30.450.20">
    <property type="entry name" value="PAS domain"/>
    <property type="match status" value="1"/>
</dbReference>
<evidence type="ECO:0000259" key="2">
    <source>
        <dbReference type="PROSITE" id="PS50112"/>
    </source>
</evidence>
<feature type="domain" description="GGDEF" evidence="4">
    <location>
        <begin position="385"/>
        <end position="519"/>
    </location>
</feature>
<feature type="domain" description="PAS" evidence="2">
    <location>
        <begin position="239"/>
        <end position="280"/>
    </location>
</feature>
<dbReference type="InterPro" id="IPR035965">
    <property type="entry name" value="PAS-like_dom_sf"/>
</dbReference>
<dbReference type="GO" id="GO:1902201">
    <property type="term" value="P:negative regulation of bacterial-type flagellum-dependent cell motility"/>
    <property type="evidence" value="ECO:0007669"/>
    <property type="project" value="TreeGrafter"/>
</dbReference>
<dbReference type="GO" id="GO:0005886">
    <property type="term" value="C:plasma membrane"/>
    <property type="evidence" value="ECO:0007669"/>
    <property type="project" value="TreeGrafter"/>
</dbReference>
<feature type="transmembrane region" description="Helical" evidence="1">
    <location>
        <begin position="39"/>
        <end position="58"/>
    </location>
</feature>
<feature type="transmembrane region" description="Helical" evidence="1">
    <location>
        <begin position="70"/>
        <end position="91"/>
    </location>
</feature>
<dbReference type="Proteomes" id="UP000245202">
    <property type="component" value="Unassembled WGS sequence"/>
</dbReference>
<dbReference type="PANTHER" id="PTHR45138">
    <property type="entry name" value="REGULATORY COMPONENTS OF SENSORY TRANSDUCTION SYSTEM"/>
    <property type="match status" value="1"/>
</dbReference>
<keyword evidence="1" id="KW-0472">Membrane</keyword>
<protein>
    <submittedName>
        <fullName evidence="5">Sensor domain-containing diguanylate cyclase</fullName>
    </submittedName>
</protein>
<evidence type="ECO:0000313" key="6">
    <source>
        <dbReference type="Proteomes" id="UP000245202"/>
    </source>
</evidence>
<dbReference type="SUPFAM" id="SSF55785">
    <property type="entry name" value="PYP-like sensor domain (PAS domain)"/>
    <property type="match status" value="1"/>
</dbReference>
<evidence type="ECO:0000259" key="3">
    <source>
        <dbReference type="PROSITE" id="PS50113"/>
    </source>
</evidence>
<dbReference type="Pfam" id="PF00990">
    <property type="entry name" value="GGDEF"/>
    <property type="match status" value="1"/>
</dbReference>
<dbReference type="NCBIfam" id="TIGR00254">
    <property type="entry name" value="GGDEF"/>
    <property type="match status" value="1"/>
</dbReference>
<accession>A0A2R5ER20</accession>
<evidence type="ECO:0000313" key="5">
    <source>
        <dbReference type="EMBL" id="GBG09166.1"/>
    </source>
</evidence>
<proteinExistence type="predicted"/>
<evidence type="ECO:0000256" key="1">
    <source>
        <dbReference type="SAM" id="Phobius"/>
    </source>
</evidence>
<name>A0A2R5ER20_9BACL</name>
<organism evidence="5 6">
    <name type="scientific">Paenibacillus agaridevorans</name>
    <dbReference type="NCBI Taxonomy" id="171404"/>
    <lineage>
        <taxon>Bacteria</taxon>
        <taxon>Bacillati</taxon>
        <taxon>Bacillota</taxon>
        <taxon>Bacilli</taxon>
        <taxon>Bacillales</taxon>
        <taxon>Paenibacillaceae</taxon>
        <taxon>Paenibacillus</taxon>
    </lineage>
</organism>
<feature type="transmembrane region" description="Helical" evidence="1">
    <location>
        <begin position="6"/>
        <end position="27"/>
    </location>
</feature>
<comment type="caution">
    <text evidence="5">The sequence shown here is derived from an EMBL/GenBank/DDBJ whole genome shotgun (WGS) entry which is preliminary data.</text>
</comment>
<dbReference type="FunFam" id="3.30.70.270:FF:000001">
    <property type="entry name" value="Diguanylate cyclase domain protein"/>
    <property type="match status" value="1"/>
</dbReference>
<dbReference type="SMART" id="SM00267">
    <property type="entry name" value="GGDEF"/>
    <property type="match status" value="1"/>
</dbReference>
<dbReference type="InterPro" id="IPR050469">
    <property type="entry name" value="Diguanylate_Cyclase"/>
</dbReference>
<keyword evidence="1" id="KW-1133">Transmembrane helix</keyword>
<dbReference type="InterPro" id="IPR013656">
    <property type="entry name" value="PAS_4"/>
</dbReference>
<dbReference type="PROSITE" id="PS50112">
    <property type="entry name" value="PAS"/>
    <property type="match status" value="1"/>
</dbReference>
<dbReference type="InterPro" id="IPR000160">
    <property type="entry name" value="GGDEF_dom"/>
</dbReference>
<dbReference type="NCBIfam" id="TIGR00229">
    <property type="entry name" value="sensory_box"/>
    <property type="match status" value="1"/>
</dbReference>